<keyword evidence="3" id="KW-1185">Reference proteome</keyword>
<evidence type="ECO:0000256" key="1">
    <source>
        <dbReference type="SAM" id="MobiDB-lite"/>
    </source>
</evidence>
<dbReference type="AlphaFoldDB" id="A0A8J3W044"/>
<proteinExistence type="predicted"/>
<evidence type="ECO:0000313" key="2">
    <source>
        <dbReference type="EMBL" id="GIH71162.1"/>
    </source>
</evidence>
<accession>A0A8J3W044</accession>
<feature type="compositionally biased region" description="Low complexity" evidence="1">
    <location>
        <begin position="27"/>
        <end position="44"/>
    </location>
</feature>
<dbReference type="EMBL" id="BOOG01000031">
    <property type="protein sequence ID" value="GIH71162.1"/>
    <property type="molecule type" value="Genomic_DNA"/>
</dbReference>
<comment type="caution">
    <text evidence="2">The sequence shown here is derived from an EMBL/GenBank/DDBJ whole genome shotgun (WGS) entry which is preliminary data.</text>
</comment>
<name>A0A8J3W044_9ACTN</name>
<feature type="region of interest" description="Disordered" evidence="1">
    <location>
        <begin position="1"/>
        <end position="119"/>
    </location>
</feature>
<reference evidence="2" key="1">
    <citation type="submission" date="2021-01" db="EMBL/GenBank/DDBJ databases">
        <title>Whole genome shotgun sequence of Sphaerimonospora thailandensis NBRC 107569.</title>
        <authorList>
            <person name="Komaki H."/>
            <person name="Tamura T."/>
        </authorList>
    </citation>
    <scope>NUCLEOTIDE SEQUENCE</scope>
    <source>
        <strain evidence="2">NBRC 107569</strain>
    </source>
</reference>
<feature type="compositionally biased region" description="Basic and acidic residues" evidence="1">
    <location>
        <begin position="68"/>
        <end position="79"/>
    </location>
</feature>
<organism evidence="2 3">
    <name type="scientific">Sphaerimonospora thailandensis</name>
    <dbReference type="NCBI Taxonomy" id="795644"/>
    <lineage>
        <taxon>Bacteria</taxon>
        <taxon>Bacillati</taxon>
        <taxon>Actinomycetota</taxon>
        <taxon>Actinomycetes</taxon>
        <taxon>Streptosporangiales</taxon>
        <taxon>Streptosporangiaceae</taxon>
        <taxon>Sphaerimonospora</taxon>
    </lineage>
</organism>
<gene>
    <name evidence="2" type="ORF">Mth01_34150</name>
</gene>
<feature type="compositionally biased region" description="Polar residues" evidence="1">
    <location>
        <begin position="12"/>
        <end position="26"/>
    </location>
</feature>
<evidence type="ECO:0000313" key="3">
    <source>
        <dbReference type="Proteomes" id="UP000610966"/>
    </source>
</evidence>
<sequence>MRAIAASAGSRGETTPFRTASAWPTVSNDSTSSNDSTPSTAPSSRQQAKPQLVPARPGESETGPIDRNPGEFKDQESDQTRVNSPFGANPGDLSAEGYRMVTDPLDDRHAAANSTVQQG</sequence>
<protein>
    <submittedName>
        <fullName evidence="2">Uncharacterized protein</fullName>
    </submittedName>
</protein>
<dbReference type="Proteomes" id="UP000610966">
    <property type="component" value="Unassembled WGS sequence"/>
</dbReference>